<proteinExistence type="predicted"/>
<name>A0ACC2BLZ8_DIPCM</name>
<comment type="caution">
    <text evidence="1">The sequence shown here is derived from an EMBL/GenBank/DDBJ whole genome shotgun (WGS) entry which is preliminary data.</text>
</comment>
<evidence type="ECO:0000313" key="2">
    <source>
        <dbReference type="Proteomes" id="UP001162992"/>
    </source>
</evidence>
<gene>
    <name evidence="1" type="ORF">O6H91_14G019500</name>
</gene>
<keyword evidence="2" id="KW-1185">Reference proteome</keyword>
<protein>
    <submittedName>
        <fullName evidence="1">Uncharacterized protein</fullName>
    </submittedName>
</protein>
<dbReference type="Proteomes" id="UP001162992">
    <property type="component" value="Chromosome 14"/>
</dbReference>
<reference evidence="2" key="1">
    <citation type="journal article" date="2024" name="Proc. Natl. Acad. Sci. U.S.A.">
        <title>Extraordinary preservation of gene collinearity over three hundred million years revealed in homosporous lycophytes.</title>
        <authorList>
            <person name="Li C."/>
            <person name="Wickell D."/>
            <person name="Kuo L.Y."/>
            <person name="Chen X."/>
            <person name="Nie B."/>
            <person name="Liao X."/>
            <person name="Peng D."/>
            <person name="Ji J."/>
            <person name="Jenkins J."/>
            <person name="Williams M."/>
            <person name="Shu S."/>
            <person name="Plott C."/>
            <person name="Barry K."/>
            <person name="Rajasekar S."/>
            <person name="Grimwood J."/>
            <person name="Han X."/>
            <person name="Sun S."/>
            <person name="Hou Z."/>
            <person name="He W."/>
            <person name="Dai G."/>
            <person name="Sun C."/>
            <person name="Schmutz J."/>
            <person name="Leebens-Mack J.H."/>
            <person name="Li F.W."/>
            <person name="Wang L."/>
        </authorList>
    </citation>
    <scope>NUCLEOTIDE SEQUENCE [LARGE SCALE GENOMIC DNA]</scope>
    <source>
        <strain evidence="2">cv. PW_Plant_1</strain>
    </source>
</reference>
<dbReference type="EMBL" id="CM055105">
    <property type="protein sequence ID" value="KAJ7530793.1"/>
    <property type="molecule type" value="Genomic_DNA"/>
</dbReference>
<accession>A0ACC2BLZ8</accession>
<sequence length="241" mass="26585">MLKSGSVLLLRRALPLRRLLNSRFIATTVSPRIGAIAHERLSPSPTTPPPFRNVPLFIPGVVGKYAKALFITAVRSGALETVESELKQVVEAAHNSPTFADFLKDLSVPKEVRVKAVLDIFGETAFSDVTKNFLAVLAENGRLRLLEKMVMAYSEIIMAYKGQVKATITTALELTPQELEGLRTALKGYVKPNQSLVVNQQVDRSIIGGLVIDVEDKHIDLSVENRIRQIEQVIKEAFGEI</sequence>
<evidence type="ECO:0000313" key="1">
    <source>
        <dbReference type="EMBL" id="KAJ7530793.1"/>
    </source>
</evidence>
<organism evidence="1 2">
    <name type="scientific">Diphasiastrum complanatum</name>
    <name type="common">Issler's clubmoss</name>
    <name type="synonym">Lycopodium complanatum</name>
    <dbReference type="NCBI Taxonomy" id="34168"/>
    <lineage>
        <taxon>Eukaryota</taxon>
        <taxon>Viridiplantae</taxon>
        <taxon>Streptophyta</taxon>
        <taxon>Embryophyta</taxon>
        <taxon>Tracheophyta</taxon>
        <taxon>Lycopodiopsida</taxon>
        <taxon>Lycopodiales</taxon>
        <taxon>Lycopodiaceae</taxon>
        <taxon>Lycopodioideae</taxon>
        <taxon>Diphasiastrum</taxon>
    </lineage>
</organism>